<organism evidence="4 5">
    <name type="scientific">Stachybotrys elegans</name>
    <dbReference type="NCBI Taxonomy" id="80388"/>
    <lineage>
        <taxon>Eukaryota</taxon>
        <taxon>Fungi</taxon>
        <taxon>Dikarya</taxon>
        <taxon>Ascomycota</taxon>
        <taxon>Pezizomycotina</taxon>
        <taxon>Sordariomycetes</taxon>
        <taxon>Hypocreomycetidae</taxon>
        <taxon>Hypocreales</taxon>
        <taxon>Stachybotryaceae</taxon>
        <taxon>Stachybotrys</taxon>
    </lineage>
</organism>
<reference evidence="4" key="1">
    <citation type="journal article" date="2021" name="Nat. Commun.">
        <title>Genetic determinants of endophytism in the Arabidopsis root mycobiome.</title>
        <authorList>
            <person name="Mesny F."/>
            <person name="Miyauchi S."/>
            <person name="Thiergart T."/>
            <person name="Pickel B."/>
            <person name="Atanasova L."/>
            <person name="Karlsson M."/>
            <person name="Huettel B."/>
            <person name="Barry K.W."/>
            <person name="Haridas S."/>
            <person name="Chen C."/>
            <person name="Bauer D."/>
            <person name="Andreopoulos W."/>
            <person name="Pangilinan J."/>
            <person name="LaButti K."/>
            <person name="Riley R."/>
            <person name="Lipzen A."/>
            <person name="Clum A."/>
            <person name="Drula E."/>
            <person name="Henrissat B."/>
            <person name="Kohler A."/>
            <person name="Grigoriev I.V."/>
            <person name="Martin F.M."/>
            <person name="Hacquard S."/>
        </authorList>
    </citation>
    <scope>NUCLEOTIDE SEQUENCE</scope>
    <source>
        <strain evidence="4">MPI-CAGE-CH-0235</strain>
    </source>
</reference>
<evidence type="ECO:0000256" key="2">
    <source>
        <dbReference type="SAM" id="MobiDB-lite"/>
    </source>
</evidence>
<comment type="caution">
    <text evidence="4">The sequence shown here is derived from an EMBL/GenBank/DDBJ whole genome shotgun (WGS) entry which is preliminary data.</text>
</comment>
<keyword evidence="1" id="KW-0862">Zinc</keyword>
<dbReference type="InterPro" id="IPR013087">
    <property type="entry name" value="Znf_C2H2_type"/>
</dbReference>
<dbReference type="OrthoDB" id="6077919at2759"/>
<dbReference type="Pfam" id="PF00096">
    <property type="entry name" value="zf-C2H2"/>
    <property type="match status" value="1"/>
</dbReference>
<feature type="region of interest" description="Disordered" evidence="2">
    <location>
        <begin position="233"/>
        <end position="263"/>
    </location>
</feature>
<feature type="compositionally biased region" description="Polar residues" evidence="2">
    <location>
        <begin position="170"/>
        <end position="183"/>
    </location>
</feature>
<dbReference type="PANTHER" id="PTHR45495:SF1">
    <property type="entry name" value="DNAJ PROTEIN JJJ1 HOMOLOG"/>
    <property type="match status" value="1"/>
</dbReference>
<gene>
    <name evidence="4" type="ORF">B0I35DRAFT_267993</name>
</gene>
<name>A0A8K0SVM1_9HYPO</name>
<dbReference type="Pfam" id="PF12756">
    <property type="entry name" value="zf-C2H2_2"/>
    <property type="match status" value="1"/>
</dbReference>
<dbReference type="Proteomes" id="UP000813444">
    <property type="component" value="Unassembled WGS sequence"/>
</dbReference>
<evidence type="ECO:0000256" key="1">
    <source>
        <dbReference type="PROSITE-ProRule" id="PRU00042"/>
    </source>
</evidence>
<dbReference type="GO" id="GO:0008270">
    <property type="term" value="F:zinc ion binding"/>
    <property type="evidence" value="ECO:0007669"/>
    <property type="project" value="UniProtKB-KW"/>
</dbReference>
<accession>A0A8K0SVM1</accession>
<feature type="compositionally biased region" description="Basic and acidic residues" evidence="2">
    <location>
        <begin position="141"/>
        <end position="153"/>
    </location>
</feature>
<sequence>MQSPFANQLANHYMGNPYALHLHMLASQFPHNQDFHSLSPFGAGIPHQPHNHQRMVQDVTPDPGDTLLQYEYRVAPEEIGEDPTHGLNYQRTVQDVTPDTGDAPHQHEYLAGTEETGEDPTHDLYTAAPLENPVNGQGEDFENHEQNQDRGDGSDEPVEIPPEEDEQDRANTYTESEYMQSEHMQPEHMQSEYIQSEHTQSEYIQSEHMQSEDMQPVVNVCSVCGEQFPSKRKLSKHRGLTGHHEPFTEEEQGSVEQPDSGYYEDASESTKQAINPLQCARCNETFPSRNQLFKHIKALWHFVDDANHGSRLEETNRPTMNPRQCARCNEIFPSRNQLFKHMEAYWHYVDEAEYSASLYHAEAERTADNVSQLEETHRQMTDPRQCAMCNEIFPSRNQLFKHIEAFGHFVDNE</sequence>
<keyword evidence="5" id="KW-1185">Reference proteome</keyword>
<protein>
    <recommendedName>
        <fullName evidence="3">C2H2-type domain-containing protein</fullName>
    </recommendedName>
</protein>
<keyword evidence="1" id="KW-0479">Metal-binding</keyword>
<dbReference type="PROSITE" id="PS00028">
    <property type="entry name" value="ZINC_FINGER_C2H2_1"/>
    <property type="match status" value="4"/>
</dbReference>
<dbReference type="PANTHER" id="PTHR45495">
    <property type="entry name" value="DNAJ PROTEIN JJJ1 HOMOLOG"/>
    <property type="match status" value="1"/>
</dbReference>
<dbReference type="PROSITE" id="PS50157">
    <property type="entry name" value="ZINC_FINGER_C2H2_2"/>
    <property type="match status" value="2"/>
</dbReference>
<evidence type="ECO:0000259" key="3">
    <source>
        <dbReference type="PROSITE" id="PS50157"/>
    </source>
</evidence>
<evidence type="ECO:0000313" key="5">
    <source>
        <dbReference type="Proteomes" id="UP000813444"/>
    </source>
</evidence>
<dbReference type="AlphaFoldDB" id="A0A8K0SVM1"/>
<feature type="domain" description="C2H2-type" evidence="3">
    <location>
        <begin position="277"/>
        <end position="306"/>
    </location>
</feature>
<keyword evidence="1" id="KW-0863">Zinc-finger</keyword>
<evidence type="ECO:0000313" key="4">
    <source>
        <dbReference type="EMBL" id="KAH7317171.1"/>
    </source>
</evidence>
<dbReference type="InterPro" id="IPR044648">
    <property type="entry name" value="JJJ1_plant"/>
</dbReference>
<feature type="domain" description="C2H2-type" evidence="3">
    <location>
        <begin position="323"/>
        <end position="352"/>
    </location>
</feature>
<dbReference type="SMART" id="SM00355">
    <property type="entry name" value="ZnF_C2H2"/>
    <property type="match status" value="4"/>
</dbReference>
<feature type="region of interest" description="Disordered" evidence="2">
    <location>
        <begin position="112"/>
        <end position="199"/>
    </location>
</feature>
<feature type="compositionally biased region" description="Acidic residues" evidence="2">
    <location>
        <begin position="154"/>
        <end position="167"/>
    </location>
</feature>
<dbReference type="InterPro" id="IPR041661">
    <property type="entry name" value="ZN622/Rei1/Reh1_Znf-C2H2"/>
</dbReference>
<proteinExistence type="predicted"/>
<dbReference type="EMBL" id="JAGPNK010000008">
    <property type="protein sequence ID" value="KAH7317171.1"/>
    <property type="molecule type" value="Genomic_DNA"/>
</dbReference>
<dbReference type="Gene3D" id="3.30.160.60">
    <property type="entry name" value="Classic Zinc Finger"/>
    <property type="match status" value="1"/>
</dbReference>